<proteinExistence type="predicted"/>
<organism evidence="3">
    <name type="scientific">Brugia timori</name>
    <dbReference type="NCBI Taxonomy" id="42155"/>
    <lineage>
        <taxon>Eukaryota</taxon>
        <taxon>Metazoa</taxon>
        <taxon>Ecdysozoa</taxon>
        <taxon>Nematoda</taxon>
        <taxon>Chromadorea</taxon>
        <taxon>Rhabditida</taxon>
        <taxon>Spirurina</taxon>
        <taxon>Spiruromorpha</taxon>
        <taxon>Filarioidea</taxon>
        <taxon>Onchocercidae</taxon>
        <taxon>Brugia</taxon>
    </lineage>
</organism>
<gene>
    <name evidence="1" type="ORF">BTMF_LOCUS1461</name>
</gene>
<keyword evidence="2" id="KW-1185">Reference proteome</keyword>
<dbReference type="WBParaSite" id="BTMF_0000213301-mRNA-1">
    <property type="protein sequence ID" value="BTMF_0000213301-mRNA-1"/>
    <property type="gene ID" value="BTMF_0000213301"/>
</dbReference>
<reference evidence="1 2" key="2">
    <citation type="submission" date="2018-11" db="EMBL/GenBank/DDBJ databases">
        <authorList>
            <consortium name="Pathogen Informatics"/>
        </authorList>
    </citation>
    <scope>NUCLEOTIDE SEQUENCE [LARGE SCALE GENOMIC DNA]</scope>
</reference>
<dbReference type="EMBL" id="UZAG01001058">
    <property type="protein sequence ID" value="VDO10290.1"/>
    <property type="molecule type" value="Genomic_DNA"/>
</dbReference>
<sequence>MHLRGLLRLGARQPHPTLSVNGKSIAETTRPGLPHDIRRFLLPRFIVEHTAYGYSPCSVDADELSSAQDR</sequence>
<evidence type="ECO:0000313" key="3">
    <source>
        <dbReference type="WBParaSite" id="BTMF_0000213301-mRNA-1"/>
    </source>
</evidence>
<reference evidence="3" key="1">
    <citation type="submission" date="2017-02" db="UniProtKB">
        <authorList>
            <consortium name="WormBaseParasite"/>
        </authorList>
    </citation>
    <scope>IDENTIFICATION</scope>
</reference>
<evidence type="ECO:0000313" key="2">
    <source>
        <dbReference type="Proteomes" id="UP000280834"/>
    </source>
</evidence>
<evidence type="ECO:0000313" key="1">
    <source>
        <dbReference type="EMBL" id="VDO10290.1"/>
    </source>
</evidence>
<dbReference type="Proteomes" id="UP000280834">
    <property type="component" value="Unassembled WGS sequence"/>
</dbReference>
<protein>
    <submittedName>
        <fullName evidence="3">Transposase</fullName>
    </submittedName>
</protein>
<accession>A0A0R3Q729</accession>
<dbReference type="AlphaFoldDB" id="A0A0R3Q729"/>
<name>A0A0R3Q729_9BILA</name>